<keyword evidence="2" id="KW-1277">Toxin-antitoxin system</keyword>
<organism evidence="3">
    <name type="scientific">Candidatus Electrothrix aestuarii</name>
    <dbReference type="NCBI Taxonomy" id="3062594"/>
    <lineage>
        <taxon>Bacteria</taxon>
        <taxon>Pseudomonadati</taxon>
        <taxon>Thermodesulfobacteriota</taxon>
        <taxon>Desulfobulbia</taxon>
        <taxon>Desulfobulbales</taxon>
        <taxon>Desulfobulbaceae</taxon>
        <taxon>Candidatus Electrothrix</taxon>
    </lineage>
</organism>
<dbReference type="AlphaFoldDB" id="A0AAU8LZJ4"/>
<dbReference type="PANTHER" id="PTHR35601:SF1">
    <property type="entry name" value="TOXIN RELE"/>
    <property type="match status" value="1"/>
</dbReference>
<dbReference type="Pfam" id="PF05016">
    <property type="entry name" value="ParE_toxin"/>
    <property type="match status" value="1"/>
</dbReference>
<evidence type="ECO:0000256" key="2">
    <source>
        <dbReference type="ARBA" id="ARBA00022649"/>
    </source>
</evidence>
<dbReference type="EMBL" id="CP159373">
    <property type="protein sequence ID" value="XCN74283.1"/>
    <property type="molecule type" value="Genomic_DNA"/>
</dbReference>
<comment type="similarity">
    <text evidence="1">Belongs to the RelE toxin family.</text>
</comment>
<dbReference type="PANTHER" id="PTHR35601">
    <property type="entry name" value="TOXIN RELE"/>
    <property type="match status" value="1"/>
</dbReference>
<evidence type="ECO:0000313" key="3">
    <source>
        <dbReference type="EMBL" id="XCN74283.1"/>
    </source>
</evidence>
<dbReference type="KEGG" id="eaj:Q3M24_05920"/>
<protein>
    <submittedName>
        <fullName evidence="3">Type II toxin-antitoxin system RelE/ParE family toxin</fullName>
    </submittedName>
</protein>
<gene>
    <name evidence="3" type="ORF">Q3M24_05920</name>
</gene>
<accession>A0AAU8LZJ4</accession>
<sequence length="84" mass="9716">MTYSVTILRSAQKQLAKLESQTRNRIASAIYALADNPRPSGCKKLTGRPAWRIRIGTYRVIYEIQDNELIILVVTIAHRREVYR</sequence>
<dbReference type="InterPro" id="IPR007712">
    <property type="entry name" value="RelE/ParE_toxin"/>
</dbReference>
<evidence type="ECO:0000256" key="1">
    <source>
        <dbReference type="ARBA" id="ARBA00006226"/>
    </source>
</evidence>
<name>A0AAU8LZJ4_9BACT</name>
<proteinExistence type="inferred from homology"/>
<dbReference type="InterPro" id="IPR035093">
    <property type="entry name" value="RelE/ParE_toxin_dom_sf"/>
</dbReference>
<dbReference type="Gene3D" id="3.30.2310.20">
    <property type="entry name" value="RelE-like"/>
    <property type="match status" value="1"/>
</dbReference>
<reference evidence="3" key="1">
    <citation type="journal article" date="2024" name="Syst. Appl. Microbiol.">
        <title>First single-strain enrichments of Electrothrix cable bacteria, description of E. aestuarii sp. nov. and E. rattekaaiensis sp. nov., and proposal of a cable bacteria taxonomy following the rules of the SeqCode.</title>
        <authorList>
            <person name="Plum-Jensen L.E."/>
            <person name="Schramm A."/>
            <person name="Marshall I.P.G."/>
        </authorList>
    </citation>
    <scope>NUCLEOTIDE SEQUENCE</scope>
    <source>
        <strain evidence="3">Rat1</strain>
    </source>
</reference>
<dbReference type="SUPFAM" id="SSF143011">
    <property type="entry name" value="RelE-like"/>
    <property type="match status" value="1"/>
</dbReference>
<reference evidence="3" key="2">
    <citation type="submission" date="2024-06" db="EMBL/GenBank/DDBJ databases">
        <authorList>
            <person name="Plum-Jensen L.E."/>
            <person name="Schramm A."/>
            <person name="Marshall I.P.G."/>
        </authorList>
    </citation>
    <scope>NUCLEOTIDE SEQUENCE</scope>
    <source>
        <strain evidence="3">Rat1</strain>
    </source>
</reference>